<gene>
    <name evidence="1" type="ORF">ACI8B_20096</name>
</gene>
<name>A0A653K381_9GAMM</name>
<dbReference type="OrthoDB" id="6707400at2"/>
<reference evidence="1 2" key="1">
    <citation type="submission" date="2019-10" db="EMBL/GenBank/DDBJ databases">
        <authorList>
            <person name="Karimi E."/>
        </authorList>
    </citation>
    <scope>NUCLEOTIDE SEQUENCE [LARGE SCALE GENOMIC DNA]</scope>
    <source>
        <strain evidence="1">Acinetobacter sp. 8BE</strain>
    </source>
</reference>
<dbReference type="EMBL" id="CABWKZ010000012">
    <property type="protein sequence ID" value="VXA55008.1"/>
    <property type="molecule type" value="Genomic_DNA"/>
</dbReference>
<evidence type="ECO:0000313" key="2">
    <source>
        <dbReference type="Proteomes" id="UP000430404"/>
    </source>
</evidence>
<evidence type="ECO:0008006" key="3">
    <source>
        <dbReference type="Google" id="ProtNLM"/>
    </source>
</evidence>
<organism evidence="1 2">
    <name type="scientific">Acinetobacter proteolyticus</name>
    <dbReference type="NCBI Taxonomy" id="1776741"/>
    <lineage>
        <taxon>Bacteria</taxon>
        <taxon>Pseudomonadati</taxon>
        <taxon>Pseudomonadota</taxon>
        <taxon>Gammaproteobacteria</taxon>
        <taxon>Moraxellales</taxon>
        <taxon>Moraxellaceae</taxon>
        <taxon>Acinetobacter</taxon>
    </lineage>
</organism>
<dbReference type="RefSeq" id="WP_070074560.1">
    <property type="nucleotide sequence ID" value="NZ_LR732744.1"/>
</dbReference>
<proteinExistence type="predicted"/>
<dbReference type="Proteomes" id="UP000430404">
    <property type="component" value="Unassembled WGS sequence"/>
</dbReference>
<dbReference type="AlphaFoldDB" id="A0A653K381"/>
<sequence length="176" mass="20031">MKISLLIKGLLISIVLGFTTASTHSSENDSLNAKAIVLQSYRMDINRDGVVDLIEILGKKDQLMSIRILSGIDKSLIYENKQIFDNSYNGCIYSSFDNIAVSKTNFTLEYRTCADRSEVGHRYSTFKTEKNKEPVLIQDNYLIYPKAETPDDFVPKQVNCLTKKKIKFSEYYGRCG</sequence>
<protein>
    <recommendedName>
        <fullName evidence="3">EF-hand domain-containing protein</fullName>
    </recommendedName>
</protein>
<accession>A0A653K381</accession>
<evidence type="ECO:0000313" key="1">
    <source>
        <dbReference type="EMBL" id="VXA55008.1"/>
    </source>
</evidence>